<evidence type="ECO:0000313" key="3">
    <source>
        <dbReference type="Proteomes" id="UP000184356"/>
    </source>
</evidence>
<proteinExistence type="predicted"/>
<dbReference type="AlphaFoldDB" id="A0A1L9TGU4"/>
<dbReference type="VEuPathDB" id="FungiDB:ASPSYDRAFT_964372"/>
<organism evidence="2 3">
    <name type="scientific">Aspergillus sydowii CBS 593.65</name>
    <dbReference type="NCBI Taxonomy" id="1036612"/>
    <lineage>
        <taxon>Eukaryota</taxon>
        <taxon>Fungi</taxon>
        <taxon>Dikarya</taxon>
        <taxon>Ascomycota</taxon>
        <taxon>Pezizomycotina</taxon>
        <taxon>Eurotiomycetes</taxon>
        <taxon>Eurotiomycetidae</taxon>
        <taxon>Eurotiales</taxon>
        <taxon>Aspergillaceae</taxon>
        <taxon>Aspergillus</taxon>
        <taxon>Aspergillus subgen. Nidulantes</taxon>
    </lineage>
</organism>
<accession>A0A1L9TGU4</accession>
<name>A0A1L9TGU4_9EURO</name>
<dbReference type="EMBL" id="KV878586">
    <property type="protein sequence ID" value="OJJ58654.1"/>
    <property type="molecule type" value="Genomic_DNA"/>
</dbReference>
<feature type="compositionally biased region" description="Polar residues" evidence="1">
    <location>
        <begin position="1"/>
        <end position="10"/>
    </location>
</feature>
<protein>
    <submittedName>
        <fullName evidence="2">Uncharacterized protein</fullName>
    </submittedName>
</protein>
<gene>
    <name evidence="2" type="ORF">ASPSYDRAFT_964372</name>
</gene>
<dbReference type="GeneID" id="63769290"/>
<dbReference type="Proteomes" id="UP000184356">
    <property type="component" value="Unassembled WGS sequence"/>
</dbReference>
<evidence type="ECO:0000313" key="2">
    <source>
        <dbReference type="EMBL" id="OJJ58654.1"/>
    </source>
</evidence>
<keyword evidence="3" id="KW-1185">Reference proteome</keyword>
<evidence type="ECO:0000256" key="1">
    <source>
        <dbReference type="SAM" id="MobiDB-lite"/>
    </source>
</evidence>
<dbReference type="OrthoDB" id="4367165at2759"/>
<feature type="region of interest" description="Disordered" evidence="1">
    <location>
        <begin position="1"/>
        <end position="23"/>
    </location>
</feature>
<sequence>MNHSLLQSPFQLDGPITSDGDYSSAQRQFAGPTGFSMDDEDSHRRSGAVGSHLAQAVPIPATNGLRYNTQQSAMQDLPLHLLFVFGLLCCCAEHVLLLPSTPCFSITSTSASLLLGLSTYPCHYTCSYPLIHSPMLHSRNVSRPAKSLPLTSASFVKAHPGYICKRIFGEAIYLTMMFFLDMKLHPRSSL</sequence>
<dbReference type="RefSeq" id="XP_040702460.1">
    <property type="nucleotide sequence ID" value="XM_040853217.1"/>
</dbReference>
<reference evidence="3" key="1">
    <citation type="journal article" date="2017" name="Genome Biol.">
        <title>Comparative genomics reveals high biological diversity and specific adaptations in the industrially and medically important fungal genus Aspergillus.</title>
        <authorList>
            <person name="de Vries R.P."/>
            <person name="Riley R."/>
            <person name="Wiebenga A."/>
            <person name="Aguilar-Osorio G."/>
            <person name="Amillis S."/>
            <person name="Uchima C.A."/>
            <person name="Anderluh G."/>
            <person name="Asadollahi M."/>
            <person name="Askin M."/>
            <person name="Barry K."/>
            <person name="Battaglia E."/>
            <person name="Bayram O."/>
            <person name="Benocci T."/>
            <person name="Braus-Stromeyer S.A."/>
            <person name="Caldana C."/>
            <person name="Canovas D."/>
            <person name="Cerqueira G.C."/>
            <person name="Chen F."/>
            <person name="Chen W."/>
            <person name="Choi C."/>
            <person name="Clum A."/>
            <person name="Dos Santos R.A."/>
            <person name="Damasio A.R."/>
            <person name="Diallinas G."/>
            <person name="Emri T."/>
            <person name="Fekete E."/>
            <person name="Flipphi M."/>
            <person name="Freyberg S."/>
            <person name="Gallo A."/>
            <person name="Gournas C."/>
            <person name="Habgood R."/>
            <person name="Hainaut M."/>
            <person name="Harispe M.L."/>
            <person name="Henrissat B."/>
            <person name="Hilden K.S."/>
            <person name="Hope R."/>
            <person name="Hossain A."/>
            <person name="Karabika E."/>
            <person name="Karaffa L."/>
            <person name="Karanyi Z."/>
            <person name="Krasevec N."/>
            <person name="Kuo A."/>
            <person name="Kusch H."/>
            <person name="LaButti K."/>
            <person name="Lagendijk E.L."/>
            <person name="Lapidus A."/>
            <person name="Levasseur A."/>
            <person name="Lindquist E."/>
            <person name="Lipzen A."/>
            <person name="Logrieco A.F."/>
            <person name="MacCabe A."/>
            <person name="Maekelae M.R."/>
            <person name="Malavazi I."/>
            <person name="Melin P."/>
            <person name="Meyer V."/>
            <person name="Mielnichuk N."/>
            <person name="Miskei M."/>
            <person name="Molnar A.P."/>
            <person name="Mule G."/>
            <person name="Ngan C.Y."/>
            <person name="Orejas M."/>
            <person name="Orosz E."/>
            <person name="Ouedraogo J.P."/>
            <person name="Overkamp K.M."/>
            <person name="Park H.-S."/>
            <person name="Perrone G."/>
            <person name="Piumi F."/>
            <person name="Punt P.J."/>
            <person name="Ram A.F."/>
            <person name="Ramon A."/>
            <person name="Rauscher S."/>
            <person name="Record E."/>
            <person name="Riano-Pachon D.M."/>
            <person name="Robert V."/>
            <person name="Roehrig J."/>
            <person name="Ruller R."/>
            <person name="Salamov A."/>
            <person name="Salih N.S."/>
            <person name="Samson R.A."/>
            <person name="Sandor E."/>
            <person name="Sanguinetti M."/>
            <person name="Schuetze T."/>
            <person name="Sepcic K."/>
            <person name="Shelest E."/>
            <person name="Sherlock G."/>
            <person name="Sophianopoulou V."/>
            <person name="Squina F.M."/>
            <person name="Sun H."/>
            <person name="Susca A."/>
            <person name="Todd R.B."/>
            <person name="Tsang A."/>
            <person name="Unkles S.E."/>
            <person name="van de Wiele N."/>
            <person name="van Rossen-Uffink D."/>
            <person name="Oliveira J.V."/>
            <person name="Vesth T.C."/>
            <person name="Visser J."/>
            <person name="Yu J.-H."/>
            <person name="Zhou M."/>
            <person name="Andersen M.R."/>
            <person name="Archer D.B."/>
            <person name="Baker S.E."/>
            <person name="Benoit I."/>
            <person name="Brakhage A.A."/>
            <person name="Braus G.H."/>
            <person name="Fischer R."/>
            <person name="Frisvad J.C."/>
            <person name="Goldman G.H."/>
            <person name="Houbraken J."/>
            <person name="Oakley B."/>
            <person name="Pocsi I."/>
            <person name="Scazzocchio C."/>
            <person name="Seiboth B."/>
            <person name="vanKuyk P.A."/>
            <person name="Wortman J."/>
            <person name="Dyer P.S."/>
            <person name="Grigoriev I.V."/>
        </authorList>
    </citation>
    <scope>NUCLEOTIDE SEQUENCE [LARGE SCALE GENOMIC DNA]</scope>
    <source>
        <strain evidence="3">CBS 593.65</strain>
    </source>
</reference>